<dbReference type="InterPro" id="IPR025306">
    <property type="entry name" value="Zn-bnd_dom_prob"/>
</dbReference>
<proteinExistence type="predicted"/>
<dbReference type="eggNOG" id="COG1278">
    <property type="taxonomic scope" value="Bacteria"/>
</dbReference>
<protein>
    <submittedName>
        <fullName evidence="3">Nucleoside diphosphate kinase</fullName>
    </submittedName>
</protein>
<dbReference type="InterPro" id="IPR026363">
    <property type="entry name" value="CxxC-x17-CxxC_dom"/>
</dbReference>
<dbReference type="Gene3D" id="2.20.28.10">
    <property type="match status" value="1"/>
</dbReference>
<accession>D2BGR6</accession>
<keyword evidence="3" id="KW-0808">Transferase</keyword>
<feature type="domain" description="CxxC-x17-CxxC" evidence="2">
    <location>
        <begin position="77"/>
        <end position="113"/>
    </location>
</feature>
<sequence>MGICVQRLRWKQSNLYQGGAVMAQDKTLVCRDCGNEFIFTAGEQEFYASRGLKNEPKRCPACRSARRSENRSEGGERRTYEVVCAACGVQTTVPFEPTEGRPVYCKDCYAKTKESE</sequence>
<dbReference type="NCBIfam" id="TIGR04272">
    <property type="entry name" value="cxxc_cxxc_Mbark"/>
    <property type="match status" value="1"/>
</dbReference>
<dbReference type="HOGENOM" id="CLU_115791_1_0_0"/>
<dbReference type="Proteomes" id="UP000002506">
    <property type="component" value="Chromosome"/>
</dbReference>
<dbReference type="AlphaFoldDB" id="D2BGR6"/>
<dbReference type="GO" id="GO:0016301">
    <property type="term" value="F:kinase activity"/>
    <property type="evidence" value="ECO:0007669"/>
    <property type="project" value="UniProtKB-KW"/>
</dbReference>
<organism evidence="3 4">
    <name type="scientific">Dehalococcoides mccartyi (strain VS)</name>
    <dbReference type="NCBI Taxonomy" id="311424"/>
    <lineage>
        <taxon>Bacteria</taxon>
        <taxon>Bacillati</taxon>
        <taxon>Chloroflexota</taxon>
        <taxon>Dehalococcoidia</taxon>
        <taxon>Dehalococcoidales</taxon>
        <taxon>Dehalococcoidaceae</taxon>
        <taxon>Dehalococcoides</taxon>
    </lineage>
</organism>
<dbReference type="Pfam" id="PF13451">
    <property type="entry name" value="zf_Tbcl"/>
    <property type="match status" value="1"/>
</dbReference>
<keyword evidence="3" id="KW-0418">Kinase</keyword>
<feature type="domain" description="Probable zinc-binding" evidence="1">
    <location>
        <begin position="24"/>
        <end position="70"/>
    </location>
</feature>
<evidence type="ECO:0000313" key="3">
    <source>
        <dbReference type="EMBL" id="ACZ61516.1"/>
    </source>
</evidence>
<evidence type="ECO:0000259" key="1">
    <source>
        <dbReference type="Pfam" id="PF13451"/>
    </source>
</evidence>
<evidence type="ECO:0000259" key="2">
    <source>
        <dbReference type="Pfam" id="PF23477"/>
    </source>
</evidence>
<evidence type="ECO:0000313" key="4">
    <source>
        <dbReference type="Proteomes" id="UP000002506"/>
    </source>
</evidence>
<gene>
    <name evidence="3" type="primary">ndk</name>
    <name evidence="3" type="ordered locus">DhcVS_359</name>
</gene>
<dbReference type="KEGG" id="dev:DhcVS_359"/>
<reference evidence="3 4" key="1">
    <citation type="journal article" date="2009" name="PLoS Genet.">
        <title>Localized plasticity in the streamlined genomes of vinyl chloride respiring Dehalococcoides.</title>
        <authorList>
            <person name="McMurdie P.J."/>
            <person name="Behrens S.F."/>
            <person name="Muller J.A."/>
            <person name="Goke J."/>
            <person name="Ritalahti K.M."/>
            <person name="Wagner R."/>
            <person name="Goltsman E."/>
            <person name="Lapidus A."/>
            <person name="Holmes S."/>
            <person name="Loffler F.E."/>
            <person name="Spormann A.M."/>
        </authorList>
    </citation>
    <scope>NUCLEOTIDE SEQUENCE [LARGE SCALE GENOMIC DNA]</scope>
    <source>
        <strain evidence="3 4">VS</strain>
    </source>
</reference>
<name>D2BGR6_DEHMV</name>
<dbReference type="EMBL" id="CP001827">
    <property type="protein sequence ID" value="ACZ61516.1"/>
    <property type="molecule type" value="Genomic_DNA"/>
</dbReference>
<dbReference type="Pfam" id="PF23477">
    <property type="entry name" value="zf_Tbcl_2"/>
    <property type="match status" value="1"/>
</dbReference>